<evidence type="ECO:0000313" key="9">
    <source>
        <dbReference type="Proteomes" id="UP000515788"/>
    </source>
</evidence>
<dbReference type="InterPro" id="IPR011010">
    <property type="entry name" value="DNA_brk_join_enz"/>
</dbReference>
<dbReference type="SUPFAM" id="SSF56349">
    <property type="entry name" value="DNA breaking-rejoining enzymes"/>
    <property type="match status" value="1"/>
</dbReference>
<dbReference type="GO" id="GO:0003677">
    <property type="term" value="F:DNA binding"/>
    <property type="evidence" value="ECO:0007669"/>
    <property type="project" value="InterPro"/>
</dbReference>
<dbReference type="OrthoDB" id="4071479at2759"/>
<feature type="domain" description="Tyr recombinase Flp-type" evidence="7">
    <location>
        <begin position="142"/>
        <end position="450"/>
    </location>
</feature>
<dbReference type="GO" id="GO:0015074">
    <property type="term" value="P:DNA integration"/>
    <property type="evidence" value="ECO:0007669"/>
    <property type="project" value="UniProtKB-UniRule"/>
</dbReference>
<dbReference type="Pfam" id="PF05202">
    <property type="entry name" value="Flp_C"/>
    <property type="match status" value="1"/>
</dbReference>
<protein>
    <recommendedName>
        <fullName evidence="7">Tyr recombinase Flp-type domain-containing protein</fullName>
    </recommendedName>
</protein>
<dbReference type="Proteomes" id="UP000515788">
    <property type="component" value="Chromosome 7"/>
</dbReference>
<dbReference type="Pfam" id="PF03930">
    <property type="entry name" value="Flp_N"/>
    <property type="match status" value="1"/>
</dbReference>
<comment type="similarity">
    <text evidence="1 5">Belongs to the 'phage' integrase family.</text>
</comment>
<dbReference type="RefSeq" id="XP_037141307.1">
    <property type="nucleotide sequence ID" value="XM_037285411.1"/>
</dbReference>
<accession>A0A7G3ZM97</accession>
<proteinExistence type="inferred from homology"/>
<dbReference type="InterPro" id="IPR005626">
    <property type="entry name" value="Recombinase_Flp_C"/>
</dbReference>
<keyword evidence="3 5" id="KW-0233">DNA recombination</keyword>
<evidence type="ECO:0000259" key="7">
    <source>
        <dbReference type="PROSITE" id="PS51899"/>
    </source>
</evidence>
<feature type="region of interest" description="Disordered" evidence="6">
    <location>
        <begin position="460"/>
        <end position="480"/>
    </location>
</feature>
<sequence>MSEFREYVRLKPQELKDQILGLLEGDLDDAKCKRFGALMTMVLLKYTTLKRRKRNGEIKLHTFERYKRIVASSVVIKSREPETVVAFNYFTGGQPELEGEVNDYFSKVKFQINSAKKSSMKDVFERSDMVWDDPKTLKAAGEATSIDESFKNLLSTVSSLRDDILKPVMLRIPSYTRTPATRAEFPLMFLATVFNCCRQSDLTNADPSTFAVVEHEYLGQYVQCLVTETKTRTARFIDFYPVAGEYDPIVALDRLLRDTEPQKKVFTSSFTTSQEYQLLRSNLVGTYDKFLTKTCPFPIFQIKHGPKSHFGRHLMASYLSKCSLGQYVTPLGNWSDRDDTIGSFIAKYGHRRRELPSYLYATAKRKYGHRRRELPSYLYAFLSGYYELIKVESNNGKEDYSCRLVHPDFKPIVVKQSGDCEGLSIECYREWKQIIDSDVLSFILKYSEAKRRRGPLEAGMRSIITGPSPPSAPLQTENWP</sequence>
<dbReference type="InterPro" id="IPR022647">
    <property type="entry name" value="Recombinase_Flp_N"/>
</dbReference>
<dbReference type="EMBL" id="CP059252">
    <property type="protein sequence ID" value="QLL34633.1"/>
    <property type="molecule type" value="Genomic_DNA"/>
</dbReference>
<dbReference type="PROSITE" id="PS51899">
    <property type="entry name" value="TYR_RECOMBINASE_FLP"/>
    <property type="match status" value="1"/>
</dbReference>
<dbReference type="Gene3D" id="1.10.443.10">
    <property type="entry name" value="Intergrase catalytic core"/>
    <property type="match status" value="1"/>
</dbReference>
<gene>
    <name evidence="8" type="ORF">HG536_0G04960</name>
</gene>
<dbReference type="AlphaFoldDB" id="A0A7G3ZM97"/>
<evidence type="ECO:0000256" key="2">
    <source>
        <dbReference type="ARBA" id="ARBA00022908"/>
    </source>
</evidence>
<reference evidence="8 9" key="1">
    <citation type="submission" date="2020-06" db="EMBL/GenBank/DDBJ databases">
        <title>The yeast mating-type switching endonuclease HO is a domesticated member of an unorthodox homing genetic element family.</title>
        <authorList>
            <person name="Coughlan A.Y."/>
            <person name="Lombardi L."/>
            <person name="Braun-Galleani S."/>
            <person name="Martos A.R."/>
            <person name="Galeote V."/>
            <person name="Bigey F."/>
            <person name="Dequin S."/>
            <person name="Byrne K.P."/>
            <person name="Wolfe K.H."/>
        </authorList>
    </citation>
    <scope>NUCLEOTIDE SEQUENCE [LARGE SCALE GENOMIC DNA]</scope>
    <source>
        <strain evidence="8 9">CBS764</strain>
    </source>
</reference>
<feature type="active site" description="O-(3'-phospho-DNA)-tyrosine intermediate" evidence="4 5">
    <location>
        <position position="367"/>
    </location>
</feature>
<dbReference type="GeneID" id="59327874"/>
<evidence type="ECO:0000256" key="4">
    <source>
        <dbReference type="PIRSR" id="PIRSR605626-50"/>
    </source>
</evidence>
<keyword evidence="9" id="KW-1185">Reference proteome</keyword>
<organism evidence="8 9">
    <name type="scientific">Torulaspora globosa</name>
    <dbReference type="NCBI Taxonomy" id="48254"/>
    <lineage>
        <taxon>Eukaryota</taxon>
        <taxon>Fungi</taxon>
        <taxon>Dikarya</taxon>
        <taxon>Ascomycota</taxon>
        <taxon>Saccharomycotina</taxon>
        <taxon>Saccharomycetes</taxon>
        <taxon>Saccharomycetales</taxon>
        <taxon>Saccharomycetaceae</taxon>
        <taxon>Torulaspora</taxon>
    </lineage>
</organism>
<evidence type="ECO:0000256" key="5">
    <source>
        <dbReference type="PROSITE-ProRule" id="PRU01247"/>
    </source>
</evidence>
<name>A0A7G3ZM97_9SACH</name>
<evidence type="ECO:0000256" key="1">
    <source>
        <dbReference type="ARBA" id="ARBA00008857"/>
    </source>
</evidence>
<evidence type="ECO:0000256" key="6">
    <source>
        <dbReference type="SAM" id="MobiDB-lite"/>
    </source>
</evidence>
<evidence type="ECO:0000256" key="3">
    <source>
        <dbReference type="ARBA" id="ARBA00023172"/>
    </source>
</evidence>
<keyword evidence="2 5" id="KW-0229">DNA integration</keyword>
<evidence type="ECO:0000313" key="8">
    <source>
        <dbReference type="EMBL" id="QLL34633.1"/>
    </source>
</evidence>
<dbReference type="GO" id="GO:0006310">
    <property type="term" value="P:DNA recombination"/>
    <property type="evidence" value="ECO:0007669"/>
    <property type="project" value="UniProtKB-UniRule"/>
</dbReference>
<dbReference type="KEGG" id="tgb:HG536_0G04960"/>
<dbReference type="InterPro" id="IPR013762">
    <property type="entry name" value="Integrase-like_cat_sf"/>
</dbReference>